<feature type="region of interest" description="Disordered" evidence="1">
    <location>
        <begin position="405"/>
        <end position="433"/>
    </location>
</feature>
<evidence type="ECO:0000256" key="1">
    <source>
        <dbReference type="SAM" id="MobiDB-lite"/>
    </source>
</evidence>
<dbReference type="GO" id="GO:0005737">
    <property type="term" value="C:cytoplasm"/>
    <property type="evidence" value="ECO:0007669"/>
    <property type="project" value="InterPro"/>
</dbReference>
<comment type="caution">
    <text evidence="3">The sequence shown here is derived from an EMBL/GenBank/DDBJ whole genome shotgun (WGS) entry which is preliminary data.</text>
</comment>
<dbReference type="Pfam" id="PF04194">
    <property type="entry name" value="PDCD2_C"/>
    <property type="match status" value="1"/>
</dbReference>
<feature type="domain" description="Programmed cell death protein 2 C-terminal" evidence="2">
    <location>
        <begin position="284"/>
        <end position="382"/>
    </location>
</feature>
<dbReference type="AlphaFoldDB" id="A0AAD1UG59"/>
<reference evidence="3" key="1">
    <citation type="submission" date="2023-07" db="EMBL/GenBank/DDBJ databases">
        <authorList>
            <consortium name="AG Swart"/>
            <person name="Singh M."/>
            <person name="Singh A."/>
            <person name="Seah K."/>
            <person name="Emmerich C."/>
        </authorList>
    </citation>
    <scope>NUCLEOTIDE SEQUENCE</scope>
    <source>
        <strain evidence="3">DP1</strain>
    </source>
</reference>
<dbReference type="PANTHER" id="PTHR12298">
    <property type="entry name" value="PCDC2 PROGRAMMED CELL DEATH PROTEIN 2 -RELATED"/>
    <property type="match status" value="1"/>
</dbReference>
<name>A0AAD1UG59_EUPCR</name>
<dbReference type="InterPro" id="IPR007320">
    <property type="entry name" value="PDCD2_C"/>
</dbReference>
<proteinExistence type="predicted"/>
<evidence type="ECO:0000313" key="4">
    <source>
        <dbReference type="Proteomes" id="UP001295684"/>
    </source>
</evidence>
<feature type="compositionally biased region" description="Basic and acidic residues" evidence="1">
    <location>
        <begin position="421"/>
        <end position="433"/>
    </location>
</feature>
<dbReference type="PANTHER" id="PTHR12298:SF4">
    <property type="entry name" value="PROGRAMMED CELL DEATH PROTEIN 2"/>
    <property type="match status" value="1"/>
</dbReference>
<dbReference type="Proteomes" id="UP001295684">
    <property type="component" value="Unassembled WGS sequence"/>
</dbReference>
<dbReference type="EMBL" id="CAMPGE010009261">
    <property type="protein sequence ID" value="CAI2368132.1"/>
    <property type="molecule type" value="Genomic_DNA"/>
</dbReference>
<evidence type="ECO:0000313" key="3">
    <source>
        <dbReference type="EMBL" id="CAI2368132.1"/>
    </source>
</evidence>
<protein>
    <recommendedName>
        <fullName evidence="2">Programmed cell death protein 2 C-terminal domain-containing protein</fullName>
    </recommendedName>
</protein>
<sequence>MEKSVPTVSLGFLEKPQNKLATKSLYFPSFIGGAPAFICKEGFIPDMTVCSRCNARLTFIGQIYCPLGEKEETFHRMLYIYACLKGKCVVSCESVRVFRCSLAQSNKYFSELPPNYSLLELSDAAIAEGQKDVLQAILAGEREYPECFKTQEESKKLSSVYLLGIEDEPSRVTKKIFKKQLILEKGDAEIEDYDSDDSCVLSKADREILEKHSFDDEALDAEEKKHAKELLQKYVENEASSDPNFEQTKKLLENPDEEDKEDDEEGFEEFVDEIDSKKSKFMTKEFEIFLDATKTDPSQVVRYCAKGMLPLWSSQKYRLKSSNVPKCENCGSNMTLEAQIMPALYNYVNELVNLNWNSIMIYTCEESCNPSEGEYVEEFAYVELIHEEERTMDMDNSDALLAAMTEGKKKPVKPGKSAKVKAKEAEEKAKLDEKTEAKLKEQLDDLQLDLD</sequence>
<gene>
    <name evidence="3" type="ORF">ECRASSUSDP1_LOCUS9421</name>
</gene>
<feature type="compositionally biased region" description="Basic residues" evidence="1">
    <location>
        <begin position="410"/>
        <end position="420"/>
    </location>
</feature>
<organism evidence="3 4">
    <name type="scientific">Euplotes crassus</name>
    <dbReference type="NCBI Taxonomy" id="5936"/>
    <lineage>
        <taxon>Eukaryota</taxon>
        <taxon>Sar</taxon>
        <taxon>Alveolata</taxon>
        <taxon>Ciliophora</taxon>
        <taxon>Intramacronucleata</taxon>
        <taxon>Spirotrichea</taxon>
        <taxon>Hypotrichia</taxon>
        <taxon>Euplotida</taxon>
        <taxon>Euplotidae</taxon>
        <taxon>Moneuplotes</taxon>
    </lineage>
</organism>
<keyword evidence="4" id="KW-1185">Reference proteome</keyword>
<evidence type="ECO:0000259" key="2">
    <source>
        <dbReference type="Pfam" id="PF04194"/>
    </source>
</evidence>
<accession>A0AAD1UG59</accession>